<dbReference type="Pfam" id="PF00651">
    <property type="entry name" value="BTB"/>
    <property type="match status" value="1"/>
</dbReference>
<feature type="compositionally biased region" description="Basic residues" evidence="1">
    <location>
        <begin position="61"/>
        <end position="70"/>
    </location>
</feature>
<dbReference type="SUPFAM" id="SSF54695">
    <property type="entry name" value="POZ domain"/>
    <property type="match status" value="1"/>
</dbReference>
<feature type="domain" description="BTB" evidence="2">
    <location>
        <begin position="83"/>
        <end position="145"/>
    </location>
</feature>
<feature type="compositionally biased region" description="Basic and acidic residues" evidence="1">
    <location>
        <begin position="44"/>
        <end position="60"/>
    </location>
</feature>
<keyword evidence="4" id="KW-1185">Reference proteome</keyword>
<reference evidence="4" key="1">
    <citation type="journal article" date="2014" name="Proc. Natl. Acad. Sci. U.S.A.">
        <title>Extensive sampling of basidiomycete genomes demonstrates inadequacy of the white-rot/brown-rot paradigm for wood decay fungi.</title>
        <authorList>
            <person name="Riley R."/>
            <person name="Salamov A.A."/>
            <person name="Brown D.W."/>
            <person name="Nagy L.G."/>
            <person name="Floudas D."/>
            <person name="Held B.W."/>
            <person name="Levasseur A."/>
            <person name="Lombard V."/>
            <person name="Morin E."/>
            <person name="Otillar R."/>
            <person name="Lindquist E.A."/>
            <person name="Sun H."/>
            <person name="LaButti K.M."/>
            <person name="Schmutz J."/>
            <person name="Jabbour D."/>
            <person name="Luo H."/>
            <person name="Baker S.E."/>
            <person name="Pisabarro A.G."/>
            <person name="Walton J.D."/>
            <person name="Blanchette R.A."/>
            <person name="Henrissat B."/>
            <person name="Martin F."/>
            <person name="Cullen D."/>
            <person name="Hibbett D.S."/>
            <person name="Grigoriev I.V."/>
        </authorList>
    </citation>
    <scope>NUCLEOTIDE SEQUENCE [LARGE SCALE GENOMIC DNA]</scope>
    <source>
        <strain evidence="4">FD-172 SS1</strain>
    </source>
</reference>
<dbReference type="OrthoDB" id="71307at2759"/>
<dbReference type="Proteomes" id="UP000027195">
    <property type="component" value="Unassembled WGS sequence"/>
</dbReference>
<dbReference type="Gene3D" id="3.30.710.10">
    <property type="entry name" value="Potassium Channel Kv1.1, Chain A"/>
    <property type="match status" value="1"/>
</dbReference>
<dbReference type="CDD" id="cd18186">
    <property type="entry name" value="BTB_POZ_ZBTB_KLHL-like"/>
    <property type="match status" value="1"/>
</dbReference>
<evidence type="ECO:0000256" key="1">
    <source>
        <dbReference type="SAM" id="MobiDB-lite"/>
    </source>
</evidence>
<evidence type="ECO:0000313" key="4">
    <source>
        <dbReference type="Proteomes" id="UP000027195"/>
    </source>
</evidence>
<dbReference type="InParanoid" id="A0A067N0G2"/>
<dbReference type="SMART" id="SM00225">
    <property type="entry name" value="BTB"/>
    <property type="match status" value="1"/>
</dbReference>
<evidence type="ECO:0000313" key="3">
    <source>
        <dbReference type="EMBL" id="KDQ20430.1"/>
    </source>
</evidence>
<dbReference type="InterPro" id="IPR000210">
    <property type="entry name" value="BTB/POZ_dom"/>
</dbReference>
<dbReference type="AlphaFoldDB" id="A0A067N0G2"/>
<name>A0A067N0G2_BOTB1</name>
<evidence type="ECO:0000259" key="2">
    <source>
        <dbReference type="PROSITE" id="PS50097"/>
    </source>
</evidence>
<proteinExistence type="predicted"/>
<dbReference type="HOGENOM" id="CLU_866403_0_0_1"/>
<accession>A0A067N0G2</accession>
<gene>
    <name evidence="3" type="ORF">BOTBODRAFT_26437</name>
</gene>
<dbReference type="PROSITE" id="PS50097">
    <property type="entry name" value="BTB"/>
    <property type="match status" value="1"/>
</dbReference>
<sequence length="343" mass="38191">MPARLSTWRSSSFVRPVNPASMQSPPPSPSTDRFAVAPARGKRMRSESPTPHDEPEETRRVKCARPRGSRLRASPAFPPAEGKDLILRGSNTLLEFHADRQTVCDASPVLRSMISALGEREPGTIEIVQVEETEEILEAMLRFIYPKTRKPMLSSVEQLEQLLRAAKKYRIEAAFHTLGAAVLDLAQKEPLRAYAISCRHGLVEEMRLTSSHTLRVDILKSDLSHEVGDVKPVFMKKLVQLHNSRASQALKVILEAGTEEFTCKGEYCEDGVAEWWMEVMKRSRGELKSRPTSETIFNPAFLASCVRTAGKRCGECASNYLSLKAQHKLAVLKDAVDALPATI</sequence>
<feature type="region of interest" description="Disordered" evidence="1">
    <location>
        <begin position="1"/>
        <end position="77"/>
    </location>
</feature>
<dbReference type="STRING" id="930990.A0A067N0G2"/>
<protein>
    <recommendedName>
        <fullName evidence="2">BTB domain-containing protein</fullName>
    </recommendedName>
</protein>
<organism evidence="3 4">
    <name type="scientific">Botryobasidium botryosum (strain FD-172 SS1)</name>
    <dbReference type="NCBI Taxonomy" id="930990"/>
    <lineage>
        <taxon>Eukaryota</taxon>
        <taxon>Fungi</taxon>
        <taxon>Dikarya</taxon>
        <taxon>Basidiomycota</taxon>
        <taxon>Agaricomycotina</taxon>
        <taxon>Agaricomycetes</taxon>
        <taxon>Cantharellales</taxon>
        <taxon>Botryobasidiaceae</taxon>
        <taxon>Botryobasidium</taxon>
    </lineage>
</organism>
<dbReference type="InterPro" id="IPR011333">
    <property type="entry name" value="SKP1/BTB/POZ_sf"/>
</dbReference>
<dbReference type="EMBL" id="KL198017">
    <property type="protein sequence ID" value="KDQ20430.1"/>
    <property type="molecule type" value="Genomic_DNA"/>
</dbReference>